<keyword evidence="1" id="KW-0472">Membrane</keyword>
<evidence type="ECO:0000313" key="2">
    <source>
        <dbReference type="EMBL" id="PZX55724.1"/>
    </source>
</evidence>
<dbReference type="EMBL" id="QKZT01000003">
    <property type="protein sequence ID" value="PZX55724.1"/>
    <property type="molecule type" value="Genomic_DNA"/>
</dbReference>
<evidence type="ECO:0000256" key="1">
    <source>
        <dbReference type="SAM" id="Phobius"/>
    </source>
</evidence>
<reference evidence="2 3" key="1">
    <citation type="submission" date="2018-06" db="EMBL/GenBank/DDBJ databases">
        <title>Genomic Encyclopedia of Archaeal and Bacterial Type Strains, Phase II (KMG-II): from individual species to whole genera.</title>
        <authorList>
            <person name="Goeker M."/>
        </authorList>
    </citation>
    <scope>NUCLEOTIDE SEQUENCE [LARGE SCALE GENOMIC DNA]</scope>
    <source>
        <strain evidence="2 3">DSM 19830</strain>
    </source>
</reference>
<dbReference type="OrthoDB" id="117053at2"/>
<dbReference type="Proteomes" id="UP000248882">
    <property type="component" value="Unassembled WGS sequence"/>
</dbReference>
<comment type="caution">
    <text evidence="2">The sequence shown here is derived from an EMBL/GenBank/DDBJ whole genome shotgun (WGS) entry which is preliminary data.</text>
</comment>
<dbReference type="AlphaFoldDB" id="A0A2W7R5G9"/>
<proteinExistence type="predicted"/>
<feature type="transmembrane region" description="Helical" evidence="1">
    <location>
        <begin position="189"/>
        <end position="206"/>
    </location>
</feature>
<sequence length="257" mass="29112">MSRIHLFELEDQKWFPGFIRNYGTDFLQFLANKTRMFVPLIPWMEKGLTASKNSKIIDLASGGGGGILSLNKEILESNPEVSILLTDFFPNLEAFQHTCSQASNINFSKESIDARKVPEILTGLRTQFLSLHHFQPDDAVKILENAIISNQPIFIAEGQERAIPSFLAMFFSPITVLLTTPFIRPFSLGRLLFTYLIPIVPVFVWWDGMVSCLRTYSVEEMNQLVAKVEGKEKFAWDIGRIKSGPTHLLYLLGTPKI</sequence>
<dbReference type="RefSeq" id="WP_111317027.1">
    <property type="nucleotide sequence ID" value="NZ_QKZT01000003.1"/>
</dbReference>
<accession>A0A2W7R5G9</accession>
<protein>
    <recommendedName>
        <fullName evidence="4">Class I SAM-dependent methyltransferase</fullName>
    </recommendedName>
</protein>
<keyword evidence="1" id="KW-1133">Transmembrane helix</keyword>
<keyword evidence="3" id="KW-1185">Reference proteome</keyword>
<gene>
    <name evidence="2" type="ORF">LV85_00949</name>
</gene>
<evidence type="ECO:0000313" key="3">
    <source>
        <dbReference type="Proteomes" id="UP000248882"/>
    </source>
</evidence>
<keyword evidence="1" id="KW-0812">Transmembrane</keyword>
<evidence type="ECO:0008006" key="4">
    <source>
        <dbReference type="Google" id="ProtNLM"/>
    </source>
</evidence>
<organism evidence="2 3">
    <name type="scientific">Algoriphagus chordae</name>
    <dbReference type="NCBI Taxonomy" id="237019"/>
    <lineage>
        <taxon>Bacteria</taxon>
        <taxon>Pseudomonadati</taxon>
        <taxon>Bacteroidota</taxon>
        <taxon>Cytophagia</taxon>
        <taxon>Cytophagales</taxon>
        <taxon>Cyclobacteriaceae</taxon>
        <taxon>Algoriphagus</taxon>
    </lineage>
</organism>
<name>A0A2W7R5G9_9BACT</name>